<feature type="chain" id="PRO_5026757036" evidence="6">
    <location>
        <begin position="30"/>
        <end position="681"/>
    </location>
</feature>
<gene>
    <name evidence="7" type="ORF">HUK68_21055</name>
</gene>
<feature type="signal peptide" evidence="6">
    <location>
        <begin position="1"/>
        <end position="29"/>
    </location>
</feature>
<keyword evidence="4" id="KW-0865">Zymogen</keyword>
<keyword evidence="8" id="KW-1185">Reference proteome</keyword>
<evidence type="ECO:0000256" key="1">
    <source>
        <dbReference type="ARBA" id="ARBA00009381"/>
    </source>
</evidence>
<dbReference type="InterPro" id="IPR043138">
    <property type="entry name" value="GGT_lsub"/>
</dbReference>
<dbReference type="KEGG" id="aant:HUK68_21055"/>
<dbReference type="GO" id="GO:0016740">
    <property type="term" value="F:transferase activity"/>
    <property type="evidence" value="ECO:0007669"/>
    <property type="project" value="UniProtKB-KW"/>
</dbReference>
<dbReference type="RefSeq" id="WP_175506201.1">
    <property type="nucleotide sequence ID" value="NZ_CP054841.1"/>
</dbReference>
<dbReference type="SUPFAM" id="SSF56235">
    <property type="entry name" value="N-terminal nucleophile aminohydrolases (Ntn hydrolases)"/>
    <property type="match status" value="1"/>
</dbReference>
<reference evidence="7 8" key="1">
    <citation type="submission" date="2020-06" db="EMBL/GenBank/DDBJ databases">
        <title>Acidovorax antarctica sp. nov., isolated from Corinth ice sheet soil, Antarctic Fields Peninsula.</title>
        <authorList>
            <person name="Xu Q."/>
            <person name="Peng F."/>
        </authorList>
    </citation>
    <scope>NUCLEOTIDE SEQUENCE [LARGE SCALE GENOMIC DNA]</scope>
    <source>
        <strain evidence="7 8">16-35-5</strain>
        <plasmid evidence="7 8">unnamed1</plasmid>
    </source>
</reference>
<evidence type="ECO:0000256" key="4">
    <source>
        <dbReference type="ARBA" id="ARBA00023145"/>
    </source>
</evidence>
<dbReference type="Gene3D" id="1.10.246.130">
    <property type="match status" value="1"/>
</dbReference>
<protein>
    <submittedName>
        <fullName evidence="7">Gamma-glutamyltransferase family protein</fullName>
    </submittedName>
</protein>
<evidence type="ECO:0000256" key="3">
    <source>
        <dbReference type="ARBA" id="ARBA00022801"/>
    </source>
</evidence>
<evidence type="ECO:0000256" key="2">
    <source>
        <dbReference type="ARBA" id="ARBA00022679"/>
    </source>
</evidence>
<dbReference type="Proteomes" id="UP000509579">
    <property type="component" value="Plasmid unnamed1"/>
</dbReference>
<evidence type="ECO:0000313" key="8">
    <source>
        <dbReference type="Proteomes" id="UP000509579"/>
    </source>
</evidence>
<evidence type="ECO:0000256" key="5">
    <source>
        <dbReference type="SAM" id="MobiDB-lite"/>
    </source>
</evidence>
<proteinExistence type="inferred from homology"/>
<keyword evidence="3" id="KW-0378">Hydrolase</keyword>
<evidence type="ECO:0000313" key="7">
    <source>
        <dbReference type="EMBL" id="QKV55412.1"/>
    </source>
</evidence>
<dbReference type="PANTHER" id="PTHR43199">
    <property type="entry name" value="GLUTATHIONE HYDROLASE"/>
    <property type="match status" value="1"/>
</dbReference>
<name>A0A6N1XBE1_9BURK</name>
<keyword evidence="6" id="KW-0732">Signal</keyword>
<dbReference type="InterPro" id="IPR051792">
    <property type="entry name" value="GGT_bact"/>
</dbReference>
<dbReference type="Gene3D" id="3.60.20.40">
    <property type="match status" value="1"/>
</dbReference>
<dbReference type="PRINTS" id="PR01210">
    <property type="entry name" value="GGTRANSPTASE"/>
</dbReference>
<dbReference type="Pfam" id="PF01019">
    <property type="entry name" value="G_glu_transpept"/>
    <property type="match status" value="1"/>
</dbReference>
<dbReference type="PANTHER" id="PTHR43199:SF1">
    <property type="entry name" value="GLUTATHIONE HYDROLASE PROENZYME"/>
    <property type="match status" value="1"/>
</dbReference>
<comment type="similarity">
    <text evidence="1">Belongs to the gamma-glutamyltransferase family.</text>
</comment>
<dbReference type="InterPro" id="IPR043137">
    <property type="entry name" value="GGT_ssub_C"/>
</dbReference>
<dbReference type="AlphaFoldDB" id="A0A6N1XBE1"/>
<organism evidence="7 8">
    <name type="scientific">Comamonas antarctica</name>
    <dbReference type="NCBI Taxonomy" id="2743470"/>
    <lineage>
        <taxon>Bacteria</taxon>
        <taxon>Pseudomonadati</taxon>
        <taxon>Pseudomonadota</taxon>
        <taxon>Betaproteobacteria</taxon>
        <taxon>Burkholderiales</taxon>
        <taxon>Comamonadaceae</taxon>
        <taxon>Comamonas</taxon>
    </lineage>
</organism>
<accession>A0A6N1XBE1</accession>
<evidence type="ECO:0000256" key="6">
    <source>
        <dbReference type="SAM" id="SignalP"/>
    </source>
</evidence>
<dbReference type="GO" id="GO:0016787">
    <property type="term" value="F:hydrolase activity"/>
    <property type="evidence" value="ECO:0007669"/>
    <property type="project" value="UniProtKB-KW"/>
</dbReference>
<sequence>MNHAIPFLRPAWRPTATLAATLLLLSACGGNGTDTADNGSGTPPVVTPPVVTPPVVTAPDTACEVVSNTGSVVVGSGLPGDPAAPEPASGYRLGKTAVHAKQYMVSTANPLASRAGCEVLKEGGSAVDAAVAVQMVLGLVEPQSSGLGGGAFMLHYDATQKKVQAYDGRETAPAAATENYLRWVSDTDRTPPQPGGARASGRSIGTPGAVRMLELAHQDHGKLAWKGLFGSAEKLASDGFPISGRMASAIAGATTGLSRDPEAVAYFFNADGSPKALGTTIKNPAYAATLKTIADGGANAFYTGAVAQGIVDKIKASSGGTPAVAITPGLTEMSDLANYQAKRREPVCTTYRAYWVCGMSPPSSGGIAVASALGILENFDLASHKPTAIDIEGGKPTVMGVHLVSEAERLAYADRDKYVADTDFVPLPGGSPAMMLDKTYLRNRAALISSTRSMGTASAGNFGTPALGVTALNERGTTHFTIVDKQGNAVVMTTTVEAGMGSFHMTQGFLLNNQLTDFSATPTDGTGAPVANRVEAGKRPRSSMAPTLVFHKAADGSLGEFLMGTGSPGGGTIIQYVVKTVVGALDWGLDAQQATSLVDFGASNSATTSLGGEHPSINTANGGADDPLITGLRALGHTVSTSAQSSGISTIMRVQRNGQSVLQGGADPRREGVVLGDSFQP</sequence>
<dbReference type="EMBL" id="CP054841">
    <property type="protein sequence ID" value="QKV55412.1"/>
    <property type="molecule type" value="Genomic_DNA"/>
</dbReference>
<keyword evidence="7" id="KW-0614">Plasmid</keyword>
<feature type="region of interest" description="Disordered" evidence="5">
    <location>
        <begin position="660"/>
        <end position="681"/>
    </location>
</feature>
<geneLocation type="plasmid" evidence="7 8">
    <name>unnamed1</name>
</geneLocation>
<dbReference type="InterPro" id="IPR029055">
    <property type="entry name" value="Ntn_hydrolases_N"/>
</dbReference>
<keyword evidence="2 7" id="KW-0808">Transferase</keyword>